<comment type="function">
    <text evidence="4">Catalyzes the oxidative decarboxylation of 6-phosphogluconate to ribulose 5-phosphate and CO(2), with concomitant reduction of NADP to NADPH.</text>
</comment>
<evidence type="ECO:0000256" key="4">
    <source>
        <dbReference type="PIRNR" id="PIRNR000109"/>
    </source>
</evidence>
<feature type="domain" description="6-phosphogluconate dehydrogenase C-terminal" evidence="9">
    <location>
        <begin position="182"/>
        <end position="483"/>
    </location>
</feature>
<feature type="binding site" description="in other chain" evidence="6">
    <location>
        <begin position="129"/>
        <end position="131"/>
    </location>
    <ligand>
        <name>substrate</name>
        <note>ligand shared between dimeric partners</note>
    </ligand>
</feature>
<organism evidence="10 11">
    <name type="scientific">Succiniclasticum ruminis</name>
    <dbReference type="NCBI Taxonomy" id="40841"/>
    <lineage>
        <taxon>Bacteria</taxon>
        <taxon>Bacillati</taxon>
        <taxon>Bacillota</taxon>
        <taxon>Negativicutes</taxon>
        <taxon>Acidaminococcales</taxon>
        <taxon>Acidaminococcaceae</taxon>
        <taxon>Succiniclasticum</taxon>
    </lineage>
</organism>
<dbReference type="SUPFAM" id="SSF48179">
    <property type="entry name" value="6-phosphogluconate dehydrogenase C-terminal domain-like"/>
    <property type="match status" value="1"/>
</dbReference>
<keyword evidence="4 8" id="KW-0570">Pentose shunt</keyword>
<feature type="binding site" evidence="7">
    <location>
        <position position="103"/>
    </location>
    <ligand>
        <name>NADP(+)</name>
        <dbReference type="ChEBI" id="CHEBI:58349"/>
    </ligand>
</feature>
<evidence type="ECO:0000256" key="5">
    <source>
        <dbReference type="PIRSR" id="PIRSR000109-1"/>
    </source>
</evidence>
<dbReference type="InterPro" id="IPR036291">
    <property type="entry name" value="NAD(P)-bd_dom_sf"/>
</dbReference>
<comment type="similarity">
    <text evidence="1 4 8">Belongs to the 6-phosphogluconate dehydrogenase family.</text>
</comment>
<dbReference type="GO" id="GO:0006098">
    <property type="term" value="P:pentose-phosphate shunt"/>
    <property type="evidence" value="ECO:0007669"/>
    <property type="project" value="UniProtKB-UniPathway"/>
</dbReference>
<reference evidence="11" key="1">
    <citation type="submission" date="2016-10" db="EMBL/GenBank/DDBJ databases">
        <authorList>
            <person name="Varghese N."/>
            <person name="Submissions S."/>
        </authorList>
    </citation>
    <scope>NUCLEOTIDE SEQUENCE [LARGE SCALE GENOMIC DNA]</scope>
    <source>
        <strain evidence="11">DSM 11005</strain>
    </source>
</reference>
<dbReference type="Gene3D" id="3.40.50.720">
    <property type="entry name" value="NAD(P)-binding Rossmann-like Domain"/>
    <property type="match status" value="1"/>
</dbReference>
<keyword evidence="11" id="KW-1185">Reference proteome</keyword>
<evidence type="ECO:0000256" key="3">
    <source>
        <dbReference type="ARBA" id="ARBA00023064"/>
    </source>
</evidence>
<dbReference type="NCBIfam" id="NF006765">
    <property type="entry name" value="PRK09287.1"/>
    <property type="match status" value="1"/>
</dbReference>
<proteinExistence type="inferred from homology"/>
<name>A0A1G6HTY6_9FIRM</name>
<dbReference type="GO" id="GO:0004616">
    <property type="term" value="F:phosphogluconate dehydrogenase (decarboxylating) activity"/>
    <property type="evidence" value="ECO:0007669"/>
    <property type="project" value="UniProtKB-EC"/>
</dbReference>
<feature type="binding site" evidence="6">
    <location>
        <position position="467"/>
    </location>
    <ligand>
        <name>substrate</name>
        <note>ligand shared between dimeric partners</note>
    </ligand>
</feature>
<evidence type="ECO:0000256" key="6">
    <source>
        <dbReference type="PIRSR" id="PIRSR000109-2"/>
    </source>
</evidence>
<feature type="binding site" evidence="7">
    <location>
        <begin position="75"/>
        <end position="77"/>
    </location>
    <ligand>
        <name>NADP(+)</name>
        <dbReference type="ChEBI" id="CHEBI:58349"/>
    </ligand>
</feature>
<comment type="catalytic activity">
    <reaction evidence="4 8">
        <text>6-phospho-D-gluconate + NADP(+) = D-ribulose 5-phosphate + CO2 + NADPH</text>
        <dbReference type="Rhea" id="RHEA:10116"/>
        <dbReference type="ChEBI" id="CHEBI:16526"/>
        <dbReference type="ChEBI" id="CHEBI:57783"/>
        <dbReference type="ChEBI" id="CHEBI:58121"/>
        <dbReference type="ChEBI" id="CHEBI:58349"/>
        <dbReference type="ChEBI" id="CHEBI:58759"/>
        <dbReference type="EC" id="1.1.1.44"/>
    </reaction>
</comment>
<dbReference type="PANTHER" id="PTHR11811">
    <property type="entry name" value="6-PHOSPHOGLUCONATE DEHYDROGENASE"/>
    <property type="match status" value="1"/>
</dbReference>
<dbReference type="Pfam" id="PF00393">
    <property type="entry name" value="6PGD"/>
    <property type="match status" value="1"/>
</dbReference>
<dbReference type="FunFam" id="1.20.5.320:FF:000001">
    <property type="entry name" value="6-phosphogluconate dehydrogenase, decarboxylating"/>
    <property type="match status" value="1"/>
</dbReference>
<feature type="binding site" description="in other chain" evidence="6">
    <location>
        <position position="194"/>
    </location>
    <ligand>
        <name>substrate</name>
        <note>ligand shared between dimeric partners</note>
    </ligand>
</feature>
<dbReference type="PIRSF" id="PIRSF000109">
    <property type="entry name" value="6PGD"/>
    <property type="match status" value="1"/>
</dbReference>
<dbReference type="InterPro" id="IPR006115">
    <property type="entry name" value="6PGDH_NADP-bd"/>
</dbReference>
<dbReference type="GO" id="GO:0050661">
    <property type="term" value="F:NADP binding"/>
    <property type="evidence" value="ECO:0007669"/>
    <property type="project" value="InterPro"/>
</dbReference>
<dbReference type="UniPathway" id="UPA00115">
    <property type="reaction ID" value="UER00410"/>
</dbReference>
<dbReference type="InterPro" id="IPR013328">
    <property type="entry name" value="6PGD_dom2"/>
</dbReference>
<evidence type="ECO:0000313" key="10">
    <source>
        <dbReference type="EMBL" id="SDB97757.1"/>
    </source>
</evidence>
<feature type="binding site" description="in other chain" evidence="6">
    <location>
        <begin position="189"/>
        <end position="190"/>
    </location>
    <ligand>
        <name>substrate</name>
        <note>ligand shared between dimeric partners</note>
    </ligand>
</feature>
<gene>
    <name evidence="10" type="ORF">SAMN04487864_101251</name>
</gene>
<sequence length="484" mass="53237">MQKAKIGLIGLAVMGANLARNLASKNVPVLVFNRTAAKTDEFMKNFGSDPCLQAAYSLEELVQNLERPRKIILMIQAGAPVDAMLDTLTPLLEKGDIVIDGGNSYFEDTRRRSAKLAELGMEFVGMGVSGGEEGALHGPSLMPGCTEKAYVQLEPMLQAISAKAGENGKEPCVTYIGTDGAGHYVKMVHNGIEYADMQLIADVYTIMRQVLCMEPEEMAKVWDEWNKGELSSYLVEITANILKKKDGETGKAMVDVILDVAKQKGTGRWTSMSALELGVATPTITEAVFARNMSTYKEERTALEKVYAELPEVLEAAACCRKETFTAEEKAQLLEDLRNTLYAAKICAYAQGFNLLGTASETYGWNLQMDQISKIWRNGCIIRARFLDDVSESFAKQAGMKNLLFSDFFAEALKKARAGWGRVVALAAERGVSVVALSSALSYFDAYRTASGNANVLQAQRDYFGAHTYQRVDKEGTFHTEWME</sequence>
<evidence type="ECO:0000256" key="2">
    <source>
        <dbReference type="ARBA" id="ARBA00023002"/>
    </source>
</evidence>
<dbReference type="InterPro" id="IPR006183">
    <property type="entry name" value="Pgluconate_DH"/>
</dbReference>
<dbReference type="FunFam" id="3.40.50.720:FF:000007">
    <property type="entry name" value="6-phosphogluconate dehydrogenase, decarboxylating"/>
    <property type="match status" value="1"/>
</dbReference>
<dbReference type="SMART" id="SM01350">
    <property type="entry name" value="6PGD"/>
    <property type="match status" value="1"/>
</dbReference>
<feature type="binding site" description="in other chain" evidence="6">
    <location>
        <position position="291"/>
    </location>
    <ligand>
        <name>substrate</name>
        <note>ligand shared between dimeric partners</note>
    </ligand>
</feature>
<dbReference type="GO" id="GO:0019521">
    <property type="term" value="P:D-gluconate metabolic process"/>
    <property type="evidence" value="ECO:0007669"/>
    <property type="project" value="UniProtKB-KW"/>
</dbReference>
<dbReference type="EMBL" id="FMYW01000001">
    <property type="protein sequence ID" value="SDB97757.1"/>
    <property type="molecule type" value="Genomic_DNA"/>
</dbReference>
<dbReference type="AlphaFoldDB" id="A0A1G6HTY6"/>
<dbReference type="EC" id="1.1.1.44" evidence="4 8"/>
<protein>
    <recommendedName>
        <fullName evidence="4 8">6-phosphogluconate dehydrogenase, decarboxylating</fullName>
        <ecNumber evidence="4 8">1.1.1.44</ecNumber>
    </recommendedName>
</protein>
<comment type="pathway">
    <text evidence="4 8">Carbohydrate degradation; pentose phosphate pathway; D-ribulose 5-phosphate from D-glucose 6-phosphate (oxidative stage): step 3/3.</text>
</comment>
<feature type="binding site" evidence="6">
    <location>
        <position position="461"/>
    </location>
    <ligand>
        <name>substrate</name>
        <note>ligand shared between dimeric partners</note>
    </ligand>
</feature>
<keyword evidence="3 8" id="KW-0311">Gluconate utilization</keyword>
<accession>A0A1G6HTY6</accession>
<comment type="subunit">
    <text evidence="4">Homodimer.</text>
</comment>
<evidence type="ECO:0000259" key="9">
    <source>
        <dbReference type="SMART" id="SM01350"/>
    </source>
</evidence>
<feature type="active site" description="Proton acceptor" evidence="5">
    <location>
        <position position="186"/>
    </location>
</feature>
<feature type="active site" description="Proton donor" evidence="5">
    <location>
        <position position="193"/>
    </location>
</feature>
<dbReference type="Proteomes" id="UP000198943">
    <property type="component" value="Unassembled WGS sequence"/>
</dbReference>
<evidence type="ECO:0000256" key="1">
    <source>
        <dbReference type="ARBA" id="ARBA00008419"/>
    </source>
</evidence>
<dbReference type="InterPro" id="IPR006113">
    <property type="entry name" value="6PGDH_Gnd/GntZ"/>
</dbReference>
<evidence type="ECO:0000256" key="8">
    <source>
        <dbReference type="RuleBase" id="RU000485"/>
    </source>
</evidence>
<dbReference type="Pfam" id="PF03446">
    <property type="entry name" value="NAD_binding_2"/>
    <property type="match status" value="1"/>
</dbReference>
<keyword evidence="2 4" id="KW-0560">Oxidoreductase</keyword>
<feature type="binding site" description="in other chain" evidence="6">
    <location>
        <position position="264"/>
    </location>
    <ligand>
        <name>substrate</name>
        <note>ligand shared between dimeric partners</note>
    </ligand>
</feature>
<dbReference type="Gene3D" id="1.10.1040.10">
    <property type="entry name" value="N-(1-d-carboxylethyl)-l-norvaline Dehydrogenase, domain 2"/>
    <property type="match status" value="1"/>
</dbReference>
<dbReference type="SUPFAM" id="SSF51735">
    <property type="entry name" value="NAD(P)-binding Rossmann-fold domains"/>
    <property type="match status" value="1"/>
</dbReference>
<dbReference type="InterPro" id="IPR006114">
    <property type="entry name" value="6PGDH_C"/>
</dbReference>
<evidence type="ECO:0000256" key="7">
    <source>
        <dbReference type="PIRSR" id="PIRSR000109-3"/>
    </source>
</evidence>
<keyword evidence="4 8" id="KW-0521">NADP</keyword>
<dbReference type="OrthoDB" id="9804542at2"/>
<dbReference type="NCBIfam" id="TIGR00873">
    <property type="entry name" value="gnd"/>
    <property type="match status" value="1"/>
</dbReference>
<dbReference type="Gene3D" id="1.20.5.320">
    <property type="entry name" value="6-Phosphogluconate Dehydrogenase, domain 3"/>
    <property type="match status" value="1"/>
</dbReference>
<feature type="binding site" description="in other chain" evidence="6">
    <location>
        <position position="103"/>
    </location>
    <ligand>
        <name>substrate</name>
        <note>ligand shared between dimeric partners</note>
    </ligand>
</feature>
<dbReference type="RefSeq" id="WP_093729020.1">
    <property type="nucleotide sequence ID" value="NZ_FMYW01000001.1"/>
</dbReference>
<feature type="binding site" evidence="7">
    <location>
        <begin position="10"/>
        <end position="15"/>
    </location>
    <ligand>
        <name>NADP(+)</name>
        <dbReference type="ChEBI" id="CHEBI:58349"/>
    </ligand>
</feature>
<evidence type="ECO:0000313" key="11">
    <source>
        <dbReference type="Proteomes" id="UP000198943"/>
    </source>
</evidence>
<dbReference type="FunFam" id="1.10.1040.10:FF:000002">
    <property type="entry name" value="6-phosphogluconate dehydrogenase, decarboxylating"/>
    <property type="match status" value="1"/>
</dbReference>
<dbReference type="InterPro" id="IPR008927">
    <property type="entry name" value="6-PGluconate_DH-like_C_sf"/>
</dbReference>
<feature type="binding site" evidence="7">
    <location>
        <begin position="33"/>
        <end position="35"/>
    </location>
    <ligand>
        <name>NADP(+)</name>
        <dbReference type="ChEBI" id="CHEBI:58349"/>
    </ligand>
</feature>
<dbReference type="PRINTS" id="PR00076">
    <property type="entry name" value="6PGDHDRGNASE"/>
</dbReference>